<name>A0A1H1LHC3_9ACTN</name>
<dbReference type="STRING" id="642780.SAMN04488570_0212"/>
<proteinExistence type="predicted"/>
<keyword evidence="2" id="KW-1185">Reference proteome</keyword>
<evidence type="ECO:0000313" key="1">
    <source>
        <dbReference type="EMBL" id="SDR73722.1"/>
    </source>
</evidence>
<dbReference type="AlphaFoldDB" id="A0A1H1LHC3"/>
<gene>
    <name evidence="1" type="ORF">SAMN04488570_0212</name>
</gene>
<dbReference type="EMBL" id="LT629757">
    <property type="protein sequence ID" value="SDR73722.1"/>
    <property type="molecule type" value="Genomic_DNA"/>
</dbReference>
<evidence type="ECO:0000313" key="2">
    <source>
        <dbReference type="Proteomes" id="UP000198859"/>
    </source>
</evidence>
<sequence length="86" mass="9491">MAAHRKYTRELLEEAVRHSTSVADVLRFLGLLQAGGTHAHVSRTIRAFDLDTTHFVRHQGGGQHRRLGPEHVFQVLPAGCTDAPPS</sequence>
<dbReference type="RefSeq" id="WP_197681055.1">
    <property type="nucleotide sequence ID" value="NZ_LT629757.1"/>
</dbReference>
<accession>A0A1H1LHC3</accession>
<protein>
    <submittedName>
        <fullName evidence="1">Uncharacterized protein</fullName>
    </submittedName>
</protein>
<dbReference type="Proteomes" id="UP000198859">
    <property type="component" value="Chromosome I"/>
</dbReference>
<organism evidence="1 2">
    <name type="scientific">Nocardioides scoriae</name>
    <dbReference type="NCBI Taxonomy" id="642780"/>
    <lineage>
        <taxon>Bacteria</taxon>
        <taxon>Bacillati</taxon>
        <taxon>Actinomycetota</taxon>
        <taxon>Actinomycetes</taxon>
        <taxon>Propionibacteriales</taxon>
        <taxon>Nocardioidaceae</taxon>
        <taxon>Nocardioides</taxon>
    </lineage>
</organism>
<reference evidence="2" key="1">
    <citation type="submission" date="2016-10" db="EMBL/GenBank/DDBJ databases">
        <authorList>
            <person name="Varghese N."/>
            <person name="Submissions S."/>
        </authorList>
    </citation>
    <scope>NUCLEOTIDE SEQUENCE [LARGE SCALE GENOMIC DNA]</scope>
    <source>
        <strain evidence="2">DSM 22127</strain>
    </source>
</reference>